<reference evidence="2 5" key="2">
    <citation type="submission" date="2019-08" db="EMBL/GenBank/DDBJ databases">
        <title>The genome sequence of a newly discovered highly antifungal drug resistant Aspergillus species, Aspergillus tanneri NIH 1004.</title>
        <authorList>
            <person name="Mounaud S."/>
            <person name="Singh I."/>
            <person name="Joardar V."/>
            <person name="Pakala S."/>
            <person name="Pakala S."/>
            <person name="Venepally P."/>
            <person name="Chung J.K."/>
            <person name="Losada L."/>
            <person name="Nierman W.C."/>
        </authorList>
    </citation>
    <scope>NUCLEOTIDE SEQUENCE [LARGE SCALE GENOMIC DNA]</scope>
    <source>
        <strain evidence="2 5">NIH1004</strain>
    </source>
</reference>
<dbReference type="GeneID" id="54328703"/>
<comment type="caution">
    <text evidence="3">The sequence shown here is derived from an EMBL/GenBank/DDBJ whole genome shotgun (WGS) entry which is preliminary data.</text>
</comment>
<protein>
    <submittedName>
        <fullName evidence="3">Uncharacterized protein</fullName>
    </submittedName>
</protein>
<dbReference type="AlphaFoldDB" id="A0A4S3J765"/>
<proteinExistence type="predicted"/>
<dbReference type="RefSeq" id="XP_033426670.1">
    <property type="nucleotide sequence ID" value="XM_033570638.1"/>
</dbReference>
<accession>A0A4S3J765</accession>
<evidence type="ECO:0000313" key="3">
    <source>
        <dbReference type="EMBL" id="THC90740.1"/>
    </source>
</evidence>
<dbReference type="VEuPathDB" id="FungiDB:EYZ11_009807"/>
<dbReference type="EMBL" id="QUQM01000004">
    <property type="protein sequence ID" value="KAA8647309.1"/>
    <property type="molecule type" value="Genomic_DNA"/>
</dbReference>
<dbReference type="Proteomes" id="UP000324241">
    <property type="component" value="Unassembled WGS sequence"/>
</dbReference>
<gene>
    <name evidence="2" type="ORF">ATNIH1004_006001</name>
    <name evidence="3" type="ORF">EYZ11_009807</name>
</gene>
<evidence type="ECO:0000256" key="1">
    <source>
        <dbReference type="SAM" id="MobiDB-lite"/>
    </source>
</evidence>
<evidence type="ECO:0000313" key="4">
    <source>
        <dbReference type="Proteomes" id="UP000308092"/>
    </source>
</evidence>
<organism evidence="3 4">
    <name type="scientific">Aspergillus tanneri</name>
    <dbReference type="NCBI Taxonomy" id="1220188"/>
    <lineage>
        <taxon>Eukaryota</taxon>
        <taxon>Fungi</taxon>
        <taxon>Dikarya</taxon>
        <taxon>Ascomycota</taxon>
        <taxon>Pezizomycotina</taxon>
        <taxon>Eurotiomycetes</taxon>
        <taxon>Eurotiomycetidae</taxon>
        <taxon>Eurotiales</taxon>
        <taxon>Aspergillaceae</taxon>
        <taxon>Aspergillus</taxon>
        <taxon>Aspergillus subgen. Circumdati</taxon>
    </lineage>
</organism>
<dbReference type="STRING" id="1220188.A0A4S3J765"/>
<dbReference type="OrthoDB" id="5376498at2759"/>
<dbReference type="EMBL" id="SOSA01000487">
    <property type="protein sequence ID" value="THC90740.1"/>
    <property type="molecule type" value="Genomic_DNA"/>
</dbReference>
<sequence length="168" mass="18884">MVINHDKNYTMSQADPLSWTLLFKKHKTTVLLMLPPSKTITSAKLTLLSALNSRGLTEINGDKIPEDPSEIEFGVAVDKNDLEKGWTKLELDVPQFSDDETPKRGAGKKKAASPLTLQTAELRNGQPIAFRFRKHKEIEDEDEIDLELEEPGWDVVLPSLDDEEDEAN</sequence>
<evidence type="ECO:0000313" key="2">
    <source>
        <dbReference type="EMBL" id="KAA8647309.1"/>
    </source>
</evidence>
<name>A0A4S3J765_9EURO</name>
<dbReference type="Proteomes" id="UP000308092">
    <property type="component" value="Unassembled WGS sequence"/>
</dbReference>
<keyword evidence="4" id="KW-1185">Reference proteome</keyword>
<evidence type="ECO:0000313" key="5">
    <source>
        <dbReference type="Proteomes" id="UP000324241"/>
    </source>
</evidence>
<reference evidence="3 4" key="1">
    <citation type="submission" date="2019-03" db="EMBL/GenBank/DDBJ databases">
        <title>The genome sequence of a newly discovered highly antifungal drug resistant Aspergillus species, Aspergillus tanneri NIH 1004.</title>
        <authorList>
            <person name="Mounaud S."/>
            <person name="Singh I."/>
            <person name="Joardar V."/>
            <person name="Pakala S."/>
            <person name="Pakala S."/>
            <person name="Venepally P."/>
            <person name="Hoover J."/>
            <person name="Nierman W."/>
            <person name="Chung J."/>
            <person name="Losada L."/>
        </authorList>
    </citation>
    <scope>NUCLEOTIDE SEQUENCE [LARGE SCALE GENOMIC DNA]</scope>
    <source>
        <strain evidence="3 4">NIH1004</strain>
    </source>
</reference>
<feature type="region of interest" description="Disordered" evidence="1">
    <location>
        <begin position="94"/>
        <end position="115"/>
    </location>
</feature>